<feature type="compositionally biased region" description="Polar residues" evidence="1">
    <location>
        <begin position="224"/>
        <end position="238"/>
    </location>
</feature>
<feature type="compositionally biased region" description="Polar residues" evidence="1">
    <location>
        <begin position="262"/>
        <end position="282"/>
    </location>
</feature>
<dbReference type="AlphaFoldDB" id="F0WS56"/>
<organism evidence="2">
    <name type="scientific">Albugo laibachii Nc14</name>
    <dbReference type="NCBI Taxonomy" id="890382"/>
    <lineage>
        <taxon>Eukaryota</taxon>
        <taxon>Sar</taxon>
        <taxon>Stramenopiles</taxon>
        <taxon>Oomycota</taxon>
        <taxon>Peronosporomycetes</taxon>
        <taxon>Albuginales</taxon>
        <taxon>Albuginaceae</taxon>
        <taxon>Albugo</taxon>
    </lineage>
</organism>
<name>F0WS56_9STRA</name>
<protein>
    <submittedName>
        <fullName evidence="2">AlNc14C225G9195 protein</fullName>
    </submittedName>
</protein>
<reference evidence="2" key="1">
    <citation type="journal article" date="2011" name="PLoS Biol.">
        <title>Gene gain and loss during evolution of obligate parasitism in the white rust pathogen of Arabidopsis thaliana.</title>
        <authorList>
            <person name="Kemen E."/>
            <person name="Gardiner A."/>
            <person name="Schultz-Larsen T."/>
            <person name="Kemen A.C."/>
            <person name="Balmuth A.L."/>
            <person name="Robert-Seilaniantz A."/>
            <person name="Bailey K."/>
            <person name="Holub E."/>
            <person name="Studholme D.J."/>
            <person name="Maclean D."/>
            <person name="Jones J.D."/>
        </authorList>
    </citation>
    <scope>NUCLEOTIDE SEQUENCE</scope>
</reference>
<dbReference type="HOGENOM" id="CLU_734499_0_0_1"/>
<feature type="compositionally biased region" description="Low complexity" evidence="1">
    <location>
        <begin position="250"/>
        <end position="261"/>
    </location>
</feature>
<reference evidence="2" key="2">
    <citation type="submission" date="2011-02" db="EMBL/GenBank/DDBJ databases">
        <authorList>
            <person name="MacLean D."/>
        </authorList>
    </citation>
    <scope>NUCLEOTIDE SEQUENCE</scope>
</reference>
<feature type="region of interest" description="Disordered" evidence="1">
    <location>
        <begin position="199"/>
        <end position="365"/>
    </location>
</feature>
<evidence type="ECO:0000313" key="2">
    <source>
        <dbReference type="EMBL" id="CCA24174.1"/>
    </source>
</evidence>
<evidence type="ECO:0000256" key="1">
    <source>
        <dbReference type="SAM" id="MobiDB-lite"/>
    </source>
</evidence>
<dbReference type="EMBL" id="FR824270">
    <property type="protein sequence ID" value="CCA24174.1"/>
    <property type="molecule type" value="Genomic_DNA"/>
</dbReference>
<proteinExistence type="predicted"/>
<feature type="compositionally biased region" description="Polar residues" evidence="1">
    <location>
        <begin position="332"/>
        <end position="365"/>
    </location>
</feature>
<gene>
    <name evidence="2" type="primary">AlNc14C225G9195</name>
    <name evidence="2" type="ORF">ALNC14_103180</name>
</gene>
<sequence>MLNSEKSALTESQESVAQISRRVLEAIQTTFLKNFETRDRRKMTGTKDTFPLTLQEMSLVLDSLIRKELETSRRGRASEAPTPTDIPLRSMVNVEQKRYKDSPIDSANKKMSTKKTTVHECKGPFSDLLRLREQKETLLCHRQRDINDQLFAIRNRKNASVNTDLYEIDPCTYENLSHVSSKQQAYKNRCIAVDKVDQGTNTEQPIRPEQAIIPDRESPFASRDSPQSITKSKTNGQLANPREKLRSVNSPYPDSSPSQSPANFSPGSMQSRSIKLQNSYSINRDGKGEEPSGIRSFFGDEPISETSNFPRDCTFARRTSKSHKTSERFPFSSPNHATTRGASKTISSGVNPRLSQNDSSGFMPTNNWELDLSNFNV</sequence>
<accession>F0WS56</accession>